<dbReference type="CDD" id="cd02860">
    <property type="entry name" value="E_set_Pullulanase"/>
    <property type="match status" value="1"/>
</dbReference>
<dbReference type="Proteomes" id="UP000759273">
    <property type="component" value="Unassembled WGS sequence"/>
</dbReference>
<feature type="domain" description="Glycosyl hydrolase family 13 catalytic" evidence="3">
    <location>
        <begin position="141"/>
        <end position="548"/>
    </location>
</feature>
<dbReference type="EMBL" id="JAGZGG010000024">
    <property type="protein sequence ID" value="MBS5332877.1"/>
    <property type="molecule type" value="Genomic_DNA"/>
</dbReference>
<dbReference type="PANTHER" id="PTHR43002">
    <property type="entry name" value="GLYCOGEN DEBRANCHING ENZYME"/>
    <property type="match status" value="1"/>
</dbReference>
<keyword evidence="2" id="KW-0119">Carbohydrate metabolism</keyword>
<keyword evidence="4" id="KW-0378">Hydrolase</keyword>
<dbReference type="Gene3D" id="2.60.40.1180">
    <property type="entry name" value="Golgi alpha-mannosidase II"/>
    <property type="match status" value="1"/>
</dbReference>
<comment type="similarity">
    <text evidence="1">Belongs to the glycosyl hydrolase 13 family.</text>
</comment>
<dbReference type="SUPFAM" id="SSF51445">
    <property type="entry name" value="(Trans)glycosidases"/>
    <property type="match status" value="1"/>
</dbReference>
<dbReference type="InterPro" id="IPR006047">
    <property type="entry name" value="GH13_cat_dom"/>
</dbReference>
<dbReference type="SMART" id="SM00642">
    <property type="entry name" value="Aamy"/>
    <property type="match status" value="1"/>
</dbReference>
<evidence type="ECO:0000259" key="3">
    <source>
        <dbReference type="SMART" id="SM00642"/>
    </source>
</evidence>
<comment type="caution">
    <text evidence="4">The sequence shown here is derived from an EMBL/GenBank/DDBJ whole genome shotgun (WGS) entry which is preliminary data.</text>
</comment>
<dbReference type="SUPFAM" id="SSF81296">
    <property type="entry name" value="E set domains"/>
    <property type="match status" value="1"/>
</dbReference>
<evidence type="ECO:0000256" key="1">
    <source>
        <dbReference type="ARBA" id="ARBA00008061"/>
    </source>
</evidence>
<dbReference type="EC" id="3.2.1.41" evidence="4"/>
<dbReference type="InterPro" id="IPR014756">
    <property type="entry name" value="Ig_E-set"/>
</dbReference>
<evidence type="ECO:0000313" key="5">
    <source>
        <dbReference type="Proteomes" id="UP000759273"/>
    </source>
</evidence>
<dbReference type="NCBIfam" id="TIGR02104">
    <property type="entry name" value="pulA_typeI"/>
    <property type="match status" value="1"/>
</dbReference>
<dbReference type="InterPro" id="IPR011840">
    <property type="entry name" value="PulA_typeI"/>
</dbReference>
<dbReference type="GO" id="GO:0030245">
    <property type="term" value="P:cellulose catabolic process"/>
    <property type="evidence" value="ECO:0007669"/>
    <property type="project" value="UniProtKB-KW"/>
</dbReference>
<protein>
    <submittedName>
        <fullName evidence="4">Type I pullulanase</fullName>
        <ecNumber evidence="4">3.2.1.41</ecNumber>
    </submittedName>
</protein>
<gene>
    <name evidence="4" type="primary">pulA</name>
    <name evidence="4" type="ORF">KHY36_10160</name>
</gene>
<accession>A0A943DE81</accession>
<dbReference type="Gene3D" id="3.20.20.80">
    <property type="entry name" value="Glycosidases"/>
    <property type="match status" value="1"/>
</dbReference>
<sequence length="643" mass="71134">MNWHQACELPYYHGSDLGANPTAEDTTFKLWAPTACGVVVCLFATGTDDEPGAKTLGVHEMRRGDAGVWAITLPGNLHGVYYIYRIYFPDGRMHEVVDPYARSAGANGVRGMVVDLAKAVPEGWEQDTRPDIPAHARSVWEVHVADFSADEHSGVKPTWRGKFMGFTPDDTTLDGDGEHPTCLNYLKNLGVSHVQLQPIYDYATVDEARPDGGYNWGYDPLNYNVPEGSFATDAFHGEVRVRECRAMVAALHRAGLGVVMDVVYNHTYHGESNLERTVPGYWNRRWPNGMTTNGSGCGCDLASERPMVRKYIVESVLYWATTYHIDGFRFDLMALEDVDTMNAIRAALDSLPGGENILMYGEPWMGGGTNIEGGARPADKRALDALNDRIGFFCDDTRDCIKGNVFDAANAGYVNGAPQHGYDVLHLISAWRNGAHGFWPRKAGQVVQYISAHDNYTLWDKLAAVARRGDYDWPDADLLAQNRMAAGIYLTCQGLPFMQAGEEWGRTKHGDHNSYKGPLDTNKLDWTRAHRPEFAALTAFYRGMLAIRRAYPRLSGAAGEPEPFILMLPGWLIGFVPENDGMATAGQLAVYYNPERTRQWASLPAGTWRKLSDGVHAGVTPFGPRFRDALELAPTSVTVLVAE</sequence>
<keyword evidence="4" id="KW-0326">Glycosidase</keyword>
<dbReference type="Gene3D" id="2.60.40.10">
    <property type="entry name" value="Immunoglobulins"/>
    <property type="match status" value="1"/>
</dbReference>
<dbReference type="Pfam" id="PF00128">
    <property type="entry name" value="Alpha-amylase"/>
    <property type="match status" value="1"/>
</dbReference>
<dbReference type="InterPro" id="IPR017853">
    <property type="entry name" value="GH"/>
</dbReference>
<keyword evidence="2" id="KW-0624">Polysaccharide degradation</keyword>
<keyword evidence="2" id="KW-0136">Cellulose degradation</keyword>
<organism evidence="4 5">
    <name type="scientific">Subdoligranulum variabile</name>
    <dbReference type="NCBI Taxonomy" id="214851"/>
    <lineage>
        <taxon>Bacteria</taxon>
        <taxon>Bacillati</taxon>
        <taxon>Bacillota</taxon>
        <taxon>Clostridia</taxon>
        <taxon>Eubacteriales</taxon>
        <taxon>Oscillospiraceae</taxon>
        <taxon>Subdoligranulum</taxon>
    </lineage>
</organism>
<dbReference type="Pfam" id="PF02922">
    <property type="entry name" value="CBM_48"/>
    <property type="match status" value="1"/>
</dbReference>
<dbReference type="GO" id="GO:0051060">
    <property type="term" value="F:pullulanase activity"/>
    <property type="evidence" value="ECO:0007669"/>
    <property type="project" value="UniProtKB-EC"/>
</dbReference>
<evidence type="ECO:0000313" key="4">
    <source>
        <dbReference type="EMBL" id="MBS5332877.1"/>
    </source>
</evidence>
<reference evidence="4" key="1">
    <citation type="submission" date="2021-02" db="EMBL/GenBank/DDBJ databases">
        <title>Infant gut strain persistence is associated with maternal origin, phylogeny, and functional potential including surface adhesion and iron acquisition.</title>
        <authorList>
            <person name="Lou Y.C."/>
        </authorList>
    </citation>
    <scope>NUCLEOTIDE SEQUENCE</scope>
    <source>
        <strain evidence="4">L3_101_000M1_dasL3_101_000M1_concoct_87</strain>
    </source>
</reference>
<dbReference type="InterPro" id="IPR013780">
    <property type="entry name" value="Glyco_hydro_b"/>
</dbReference>
<dbReference type="CDD" id="cd11341">
    <property type="entry name" value="AmyAc_Pullulanase_LD-like"/>
    <property type="match status" value="1"/>
</dbReference>
<dbReference type="InterPro" id="IPR004193">
    <property type="entry name" value="Glyco_hydro_13_N"/>
</dbReference>
<name>A0A943DE81_9FIRM</name>
<dbReference type="AlphaFoldDB" id="A0A943DE81"/>
<dbReference type="InterPro" id="IPR013783">
    <property type="entry name" value="Ig-like_fold"/>
</dbReference>
<proteinExistence type="inferred from homology"/>
<evidence type="ECO:0000256" key="2">
    <source>
        <dbReference type="ARBA" id="ARBA00023001"/>
    </source>
</evidence>